<dbReference type="FunCoup" id="E4X9P9">
    <property type="interactions" value="105"/>
</dbReference>
<dbReference type="FunFam" id="3.10.180.10:FF:000003">
    <property type="entry name" value="Methylmalonyl-CoA epimerase, mitochondrial"/>
    <property type="match status" value="1"/>
</dbReference>
<dbReference type="InterPro" id="IPR029068">
    <property type="entry name" value="Glyas_Bleomycin-R_OHBP_Dase"/>
</dbReference>
<evidence type="ECO:0000256" key="1">
    <source>
        <dbReference type="ARBA" id="ARBA00009308"/>
    </source>
</evidence>
<dbReference type="PANTHER" id="PTHR43048">
    <property type="entry name" value="METHYLMALONYL-COA EPIMERASE"/>
    <property type="match status" value="1"/>
</dbReference>
<dbReference type="EC" id="5.1.99.1" evidence="7"/>
<keyword evidence="2" id="KW-0479">Metal-binding</keyword>
<sequence length="150" mass="16603">MLSRHVLRQSVRNNSKLWTLGRLNHVAIAVPDLDQSTAFYRDTLGAEVSGKDDLPEHGVTTVFVNLPNTKLELLHPFGEKSPIAGFLEKNKKGGIHHICIEVDNIREAMKSCDEAGIRLLNKEPKIGAHGKPIVFLHPADCNGVLLRVDK</sequence>
<keyword evidence="3" id="KW-0413">Isomerase</keyword>
<comment type="similarity">
    <text evidence="1">Belongs to the methylmalonyl-CoA epimerase family.</text>
</comment>
<protein>
    <recommendedName>
        <fullName evidence="8">Methylmalonyl-CoA epimerase, mitochondrial</fullName>
        <ecNumber evidence="7">5.1.99.1</ecNumber>
    </recommendedName>
    <alternativeName>
        <fullName evidence="9">DL-methylmalonyl-CoA racemase</fullName>
    </alternativeName>
</protein>
<keyword evidence="12" id="KW-1185">Reference proteome</keyword>
<dbReference type="GO" id="GO:0005739">
    <property type="term" value="C:mitochondrion"/>
    <property type="evidence" value="ECO:0007669"/>
    <property type="project" value="TreeGrafter"/>
</dbReference>
<evidence type="ECO:0000256" key="3">
    <source>
        <dbReference type="ARBA" id="ARBA00023235"/>
    </source>
</evidence>
<evidence type="ECO:0000259" key="10">
    <source>
        <dbReference type="PROSITE" id="PS51819"/>
    </source>
</evidence>
<gene>
    <name evidence="11" type="ORF">GSOID_T00005084001</name>
</gene>
<evidence type="ECO:0000256" key="8">
    <source>
        <dbReference type="ARBA" id="ARBA00071337"/>
    </source>
</evidence>
<dbReference type="InterPro" id="IPR017515">
    <property type="entry name" value="MeMalonyl-CoA_epimerase"/>
</dbReference>
<dbReference type="SUPFAM" id="SSF54593">
    <property type="entry name" value="Glyoxalase/Bleomycin resistance protein/Dihydroxybiphenyl dioxygenase"/>
    <property type="match status" value="1"/>
</dbReference>
<evidence type="ECO:0000256" key="5">
    <source>
        <dbReference type="ARBA" id="ARBA00050406"/>
    </source>
</evidence>
<evidence type="ECO:0000256" key="6">
    <source>
        <dbReference type="ARBA" id="ARBA00053742"/>
    </source>
</evidence>
<name>E4X9P9_OIKDI</name>
<dbReference type="Pfam" id="PF13669">
    <property type="entry name" value="Glyoxalase_4"/>
    <property type="match status" value="1"/>
</dbReference>
<evidence type="ECO:0000256" key="4">
    <source>
        <dbReference type="ARBA" id="ARBA00023285"/>
    </source>
</evidence>
<dbReference type="Proteomes" id="UP000001307">
    <property type="component" value="Unassembled WGS sequence"/>
</dbReference>
<evidence type="ECO:0000313" key="11">
    <source>
        <dbReference type="EMBL" id="CBY08511.1"/>
    </source>
</evidence>
<reference evidence="11" key="1">
    <citation type="journal article" date="2010" name="Science">
        <title>Plasticity of animal genome architecture unmasked by rapid evolution of a pelagic tunicate.</title>
        <authorList>
            <person name="Denoeud F."/>
            <person name="Henriet S."/>
            <person name="Mungpakdee S."/>
            <person name="Aury J.M."/>
            <person name="Da Silva C."/>
            <person name="Brinkmann H."/>
            <person name="Mikhaleva J."/>
            <person name="Olsen L.C."/>
            <person name="Jubin C."/>
            <person name="Canestro C."/>
            <person name="Bouquet J.M."/>
            <person name="Danks G."/>
            <person name="Poulain J."/>
            <person name="Campsteijn C."/>
            <person name="Adamski M."/>
            <person name="Cross I."/>
            <person name="Yadetie F."/>
            <person name="Muffato M."/>
            <person name="Louis A."/>
            <person name="Butcher S."/>
            <person name="Tsagkogeorga G."/>
            <person name="Konrad A."/>
            <person name="Singh S."/>
            <person name="Jensen M.F."/>
            <person name="Cong E.H."/>
            <person name="Eikeseth-Otteraa H."/>
            <person name="Noel B."/>
            <person name="Anthouard V."/>
            <person name="Porcel B.M."/>
            <person name="Kachouri-Lafond R."/>
            <person name="Nishino A."/>
            <person name="Ugolini M."/>
            <person name="Chourrout P."/>
            <person name="Nishida H."/>
            <person name="Aasland R."/>
            <person name="Huzurbazar S."/>
            <person name="Westhof E."/>
            <person name="Delsuc F."/>
            <person name="Lehrach H."/>
            <person name="Reinhardt R."/>
            <person name="Weissenbach J."/>
            <person name="Roy S.W."/>
            <person name="Artiguenave F."/>
            <person name="Postlethwait J.H."/>
            <person name="Manak J.R."/>
            <person name="Thompson E.M."/>
            <person name="Jaillon O."/>
            <person name="Du Pasquier L."/>
            <person name="Boudinot P."/>
            <person name="Liberles D.A."/>
            <person name="Volff J.N."/>
            <person name="Philippe H."/>
            <person name="Lenhard B."/>
            <person name="Roest Crollius H."/>
            <person name="Wincker P."/>
            <person name="Chourrout D."/>
        </authorList>
    </citation>
    <scope>NUCLEOTIDE SEQUENCE [LARGE SCALE GENOMIC DNA]</scope>
</reference>
<keyword evidence="4" id="KW-0170">Cobalt</keyword>
<comment type="catalytic activity">
    <reaction evidence="5">
        <text>(R)-methylmalonyl-CoA = (S)-methylmalonyl-CoA</text>
        <dbReference type="Rhea" id="RHEA:20553"/>
        <dbReference type="ChEBI" id="CHEBI:57326"/>
        <dbReference type="ChEBI" id="CHEBI:57327"/>
        <dbReference type="EC" id="5.1.99.1"/>
    </reaction>
    <physiologicalReaction direction="right-to-left" evidence="5">
        <dbReference type="Rhea" id="RHEA:20555"/>
    </physiologicalReaction>
</comment>
<evidence type="ECO:0000256" key="9">
    <source>
        <dbReference type="ARBA" id="ARBA00081771"/>
    </source>
</evidence>
<dbReference type="GO" id="GO:0046491">
    <property type="term" value="P:L-methylmalonyl-CoA metabolic process"/>
    <property type="evidence" value="ECO:0007669"/>
    <property type="project" value="TreeGrafter"/>
</dbReference>
<feature type="domain" description="VOC" evidence="10">
    <location>
        <begin position="22"/>
        <end position="150"/>
    </location>
</feature>
<comment type="function">
    <text evidence="6">Methylmalonyl-CoA epimerase involved in propionyl-CoA metabolism.</text>
</comment>
<evidence type="ECO:0000256" key="2">
    <source>
        <dbReference type="ARBA" id="ARBA00022723"/>
    </source>
</evidence>
<evidence type="ECO:0000313" key="12">
    <source>
        <dbReference type="Proteomes" id="UP000001307"/>
    </source>
</evidence>
<dbReference type="InterPro" id="IPR051785">
    <property type="entry name" value="MMCE/EMCE_epimerase"/>
</dbReference>
<dbReference type="GO" id="GO:0046872">
    <property type="term" value="F:metal ion binding"/>
    <property type="evidence" value="ECO:0007669"/>
    <property type="project" value="UniProtKB-KW"/>
</dbReference>
<dbReference type="CDD" id="cd07249">
    <property type="entry name" value="MMCE"/>
    <property type="match status" value="1"/>
</dbReference>
<dbReference type="GO" id="GO:0004493">
    <property type="term" value="F:methylmalonyl-CoA epimerase activity"/>
    <property type="evidence" value="ECO:0007669"/>
    <property type="project" value="UniProtKB-EC"/>
</dbReference>
<dbReference type="NCBIfam" id="TIGR03081">
    <property type="entry name" value="metmalonyl_epim"/>
    <property type="match status" value="1"/>
</dbReference>
<organism evidence="11">
    <name type="scientific">Oikopleura dioica</name>
    <name type="common">Tunicate</name>
    <dbReference type="NCBI Taxonomy" id="34765"/>
    <lineage>
        <taxon>Eukaryota</taxon>
        <taxon>Metazoa</taxon>
        <taxon>Chordata</taxon>
        <taxon>Tunicata</taxon>
        <taxon>Appendicularia</taxon>
        <taxon>Copelata</taxon>
        <taxon>Oikopleuridae</taxon>
        <taxon>Oikopleura</taxon>
    </lineage>
</organism>
<dbReference type="OrthoDB" id="16820at2759"/>
<dbReference type="EMBL" id="FN653031">
    <property type="protein sequence ID" value="CBY08511.1"/>
    <property type="molecule type" value="Genomic_DNA"/>
</dbReference>
<dbReference type="AlphaFoldDB" id="E4X9P9"/>
<dbReference type="InterPro" id="IPR037523">
    <property type="entry name" value="VOC_core"/>
</dbReference>
<dbReference type="InParanoid" id="E4X9P9"/>
<dbReference type="PANTHER" id="PTHR43048:SF3">
    <property type="entry name" value="METHYLMALONYL-COA EPIMERASE, MITOCHONDRIAL"/>
    <property type="match status" value="1"/>
</dbReference>
<accession>E4X9P9</accession>
<evidence type="ECO:0000256" key="7">
    <source>
        <dbReference type="ARBA" id="ARBA00066411"/>
    </source>
</evidence>
<dbReference type="Gene3D" id="3.10.180.10">
    <property type="entry name" value="2,3-Dihydroxybiphenyl 1,2-Dioxygenase, domain 1"/>
    <property type="match status" value="1"/>
</dbReference>
<proteinExistence type="inferred from homology"/>
<dbReference type="PROSITE" id="PS51819">
    <property type="entry name" value="VOC"/>
    <property type="match status" value="1"/>
</dbReference>